<dbReference type="GO" id="GO:0022625">
    <property type="term" value="C:cytosolic large ribosomal subunit"/>
    <property type="evidence" value="ECO:0007669"/>
    <property type="project" value="TreeGrafter"/>
</dbReference>
<keyword evidence="5" id="KW-0699">rRNA-binding</keyword>
<dbReference type="EMBL" id="JFZT01000047">
    <property type="protein sequence ID" value="EZQ03841.1"/>
    <property type="molecule type" value="Genomic_DNA"/>
</dbReference>
<comment type="subunit">
    <text evidence="5">Part of the 50S ribosomal subunit.</text>
</comment>
<keyword evidence="2 5" id="KW-0689">Ribosomal protein</keyword>
<keyword evidence="3 5" id="KW-0687">Ribonucleoprotein</keyword>
<reference evidence="9 10" key="1">
    <citation type="submission" date="2014-03" db="EMBL/GenBank/DDBJ databases">
        <title>Draft genome sequence of the novel thermoacidophilic archaea Acidianus copahuensis ALE1 strain, isolated from Copahue volcanic area in Neuquen Argentina.</title>
        <authorList>
            <person name="Urbieta M.S."/>
            <person name="Rascovan N."/>
            <person name="Castro C."/>
            <person name="Revale S."/>
            <person name="Giaveno M.A."/>
            <person name="Vazquez M.P."/>
            <person name="Donati E.R."/>
        </authorList>
    </citation>
    <scope>NUCLEOTIDE SEQUENCE [LARGE SCALE GENOMIC DNA]</scope>
    <source>
        <strain evidence="9 10">ALE1</strain>
    </source>
</reference>
<dbReference type="AlphaFoldDB" id="A0A031LMD6"/>
<evidence type="ECO:0000256" key="4">
    <source>
        <dbReference type="ARBA" id="ARBA00035200"/>
    </source>
</evidence>
<feature type="domain" description="Large ribosomal subunit protein uL15/eL18" evidence="8">
    <location>
        <begin position="71"/>
        <end position="139"/>
    </location>
</feature>
<evidence type="ECO:0000313" key="9">
    <source>
        <dbReference type="EMBL" id="EZQ03841.1"/>
    </source>
</evidence>
<dbReference type="PROSITE" id="PS00475">
    <property type="entry name" value="RIBOSOMAL_L15"/>
    <property type="match status" value="1"/>
</dbReference>
<protein>
    <recommendedName>
        <fullName evidence="4 5">Large ribosomal subunit protein uL15</fullName>
    </recommendedName>
</protein>
<evidence type="ECO:0000259" key="8">
    <source>
        <dbReference type="Pfam" id="PF00828"/>
    </source>
</evidence>
<accession>A0A031LMD6</accession>
<evidence type="ECO:0000256" key="1">
    <source>
        <dbReference type="ARBA" id="ARBA00007320"/>
    </source>
</evidence>
<evidence type="ECO:0000256" key="2">
    <source>
        <dbReference type="ARBA" id="ARBA00022980"/>
    </source>
</evidence>
<dbReference type="GO" id="GO:0003735">
    <property type="term" value="F:structural constituent of ribosome"/>
    <property type="evidence" value="ECO:0007669"/>
    <property type="project" value="InterPro"/>
</dbReference>
<organism evidence="9 10">
    <name type="scientific">Candidatus Acidianus copahuensis</name>
    <dbReference type="NCBI Taxonomy" id="1160895"/>
    <lineage>
        <taxon>Archaea</taxon>
        <taxon>Thermoproteota</taxon>
        <taxon>Thermoprotei</taxon>
        <taxon>Sulfolobales</taxon>
        <taxon>Sulfolobaceae</taxon>
        <taxon>Acidianus</taxon>
    </lineage>
</organism>
<evidence type="ECO:0000256" key="5">
    <source>
        <dbReference type="HAMAP-Rule" id="MF_01341"/>
    </source>
</evidence>
<dbReference type="InterPro" id="IPR021131">
    <property type="entry name" value="Ribosomal_uL15/eL18"/>
</dbReference>
<name>A0A031LMD6_9CREN</name>
<dbReference type="Proteomes" id="UP000024332">
    <property type="component" value="Unassembled WGS sequence"/>
</dbReference>
<dbReference type="PANTHER" id="PTHR11721">
    <property type="entry name" value="60S RIBOSOMAL PROTEIN L27A"/>
    <property type="match status" value="1"/>
</dbReference>
<comment type="caution">
    <text evidence="9">The sequence shown here is derived from an EMBL/GenBank/DDBJ whole genome shotgun (WGS) entry which is preliminary data.</text>
</comment>
<gene>
    <name evidence="5" type="primary">rpl15</name>
    <name evidence="9" type="ORF">CM19_08975</name>
</gene>
<evidence type="ECO:0000313" key="10">
    <source>
        <dbReference type="Proteomes" id="UP000024332"/>
    </source>
</evidence>
<dbReference type="Gene3D" id="4.10.990.10">
    <property type="match status" value="1"/>
</dbReference>
<dbReference type="GO" id="GO:0019843">
    <property type="term" value="F:rRNA binding"/>
    <property type="evidence" value="ECO:0007669"/>
    <property type="project" value="UniProtKB-UniRule"/>
</dbReference>
<dbReference type="HAMAP" id="MF_01341">
    <property type="entry name" value="Ribosomal_uL15"/>
    <property type="match status" value="1"/>
</dbReference>
<dbReference type="OrthoDB" id="9418at2157"/>
<evidence type="ECO:0000256" key="6">
    <source>
        <dbReference type="RuleBase" id="RU003888"/>
    </source>
</evidence>
<feature type="region of interest" description="Disordered" evidence="7">
    <location>
        <begin position="1"/>
        <end position="36"/>
    </location>
</feature>
<feature type="compositionally biased region" description="Basic residues" evidence="7">
    <location>
        <begin position="1"/>
        <end position="16"/>
    </location>
</feature>
<dbReference type="Pfam" id="PF00828">
    <property type="entry name" value="Ribosomal_L27A"/>
    <property type="match status" value="1"/>
</dbReference>
<dbReference type="STRING" id="1160895.CM19_08975"/>
<evidence type="ECO:0000256" key="3">
    <source>
        <dbReference type="ARBA" id="ARBA00023274"/>
    </source>
</evidence>
<comment type="function">
    <text evidence="5">Binds to the 23S rRNA.</text>
</comment>
<keyword evidence="10" id="KW-1185">Reference proteome</keyword>
<dbReference type="RefSeq" id="WP_048100019.1">
    <property type="nucleotide sequence ID" value="NZ_JFZT01000047.1"/>
</dbReference>
<comment type="similarity">
    <text evidence="1 5 6">Belongs to the universal ribosomal protein uL15 family.</text>
</comment>
<sequence>MVVRREKKTRKFRGHRNMGWGTKGQHRDRGSEGGRQIGMHKHKWSWIVKYGKGWYGKHGFVNPTTKVVSSISIQQLAQMLESGKLKAEVKDGKKMVNLKEMGYQKLLGSGKINEPIVVVVDYCTDKAKGKIEKNGGEVILTTNK</sequence>
<dbReference type="InterPro" id="IPR036227">
    <property type="entry name" value="Ribosomal_uL15/eL18_sf"/>
</dbReference>
<dbReference type="PANTHER" id="PTHR11721:SF3">
    <property type="entry name" value="LARGE RIBOSOMAL SUBUNIT PROTEIN UL15"/>
    <property type="match status" value="1"/>
</dbReference>
<dbReference type="InterPro" id="IPR027386">
    <property type="entry name" value="Rbsml_uL15_N"/>
</dbReference>
<dbReference type="SUPFAM" id="SSF52080">
    <property type="entry name" value="Ribosomal proteins L15p and L18e"/>
    <property type="match status" value="1"/>
</dbReference>
<keyword evidence="5" id="KW-0694">RNA-binding</keyword>
<dbReference type="GO" id="GO:0006412">
    <property type="term" value="P:translation"/>
    <property type="evidence" value="ECO:0007669"/>
    <property type="project" value="UniProtKB-UniRule"/>
</dbReference>
<dbReference type="InterPro" id="IPR001196">
    <property type="entry name" value="Ribosomal_uL15_CS"/>
</dbReference>
<dbReference type="InterPro" id="IPR030878">
    <property type="entry name" value="Ribosomal_uL15"/>
</dbReference>
<proteinExistence type="inferred from homology"/>
<evidence type="ECO:0000256" key="7">
    <source>
        <dbReference type="SAM" id="MobiDB-lite"/>
    </source>
</evidence>
<dbReference type="Gene3D" id="3.100.10.10">
    <property type="match status" value="1"/>
</dbReference>